<proteinExistence type="inferred from homology"/>
<sequence>MAGQSLQQEWTVGEPYLNLHCKLGEGPYYEEASNSLRFVDIISKRVHTVSLTEGPESVKTIQLDTPVTVTADVEGHDPQEKILIGAKYGLALLDRTTGTYDYVVKFAAVDGQENDRLRSNDGAVDLHGRFWLGCMTDFGMGDVLAEGGIYLFNGQNKAGNAEKIVSDLSIPNTISFSPDNKTLYYTHSSGRIVYAYDYSLSDGSVTNHRVFYKHEGPGEPDGHRIDKDGNMWHSVYGESRVLKISPEGKLVGQINLPTKNITCCEFVGTELFITTANDDGGEGKSKELGGALFRIDVGTTGLKPFQFKMVG</sequence>
<evidence type="ECO:0000313" key="5">
    <source>
        <dbReference type="EMBL" id="KAF3770383.1"/>
    </source>
</evidence>
<organism evidence="5 6">
    <name type="scientific">Cryphonectria parasitica (strain ATCC 38755 / EP155)</name>
    <dbReference type="NCBI Taxonomy" id="660469"/>
    <lineage>
        <taxon>Eukaryota</taxon>
        <taxon>Fungi</taxon>
        <taxon>Dikarya</taxon>
        <taxon>Ascomycota</taxon>
        <taxon>Pezizomycotina</taxon>
        <taxon>Sordariomycetes</taxon>
        <taxon>Sordariomycetidae</taxon>
        <taxon>Diaporthales</taxon>
        <taxon>Cryphonectriaceae</taxon>
        <taxon>Cryphonectria-Endothia species complex</taxon>
        <taxon>Cryphonectria</taxon>
    </lineage>
</organism>
<evidence type="ECO:0000259" key="4">
    <source>
        <dbReference type="Pfam" id="PF08450"/>
    </source>
</evidence>
<protein>
    <recommendedName>
        <fullName evidence="4">SMP-30/Gluconolactonase/LRE-like region domain-containing protein</fullName>
    </recommendedName>
</protein>
<dbReference type="PANTHER" id="PTHR10907">
    <property type="entry name" value="REGUCALCIN"/>
    <property type="match status" value="1"/>
</dbReference>
<dbReference type="Pfam" id="PF08450">
    <property type="entry name" value="SGL"/>
    <property type="match status" value="1"/>
</dbReference>
<dbReference type="OrthoDB" id="423498at2759"/>
<evidence type="ECO:0000256" key="1">
    <source>
        <dbReference type="ARBA" id="ARBA00008853"/>
    </source>
</evidence>
<feature type="binding site" evidence="3">
    <location>
        <position position="25"/>
    </location>
    <ligand>
        <name>a divalent metal cation</name>
        <dbReference type="ChEBI" id="CHEBI:60240"/>
    </ligand>
</feature>
<dbReference type="InterPro" id="IPR011042">
    <property type="entry name" value="6-blade_b-propeller_TolB-like"/>
</dbReference>
<feature type="binding site" evidence="3">
    <location>
        <position position="118"/>
    </location>
    <ligand>
        <name>substrate</name>
    </ligand>
</feature>
<evidence type="ECO:0000256" key="2">
    <source>
        <dbReference type="PIRSR" id="PIRSR605511-1"/>
    </source>
</evidence>
<dbReference type="EMBL" id="MU032344">
    <property type="protein sequence ID" value="KAF3770383.1"/>
    <property type="molecule type" value="Genomic_DNA"/>
</dbReference>
<dbReference type="RefSeq" id="XP_040781344.1">
    <property type="nucleotide sequence ID" value="XM_040921103.1"/>
</dbReference>
<comment type="similarity">
    <text evidence="1">Belongs to the SMP-30/CGR1 family.</text>
</comment>
<reference evidence="5" key="1">
    <citation type="journal article" date="2020" name="Phytopathology">
        <title>Genome sequence of the chestnut blight fungus Cryphonectria parasitica EP155: A fundamental resource for an archetypical invasive plant pathogen.</title>
        <authorList>
            <person name="Crouch J.A."/>
            <person name="Dawe A."/>
            <person name="Aerts A."/>
            <person name="Barry K."/>
            <person name="Churchill A.C.L."/>
            <person name="Grimwood J."/>
            <person name="Hillman B."/>
            <person name="Milgroom M.G."/>
            <person name="Pangilinan J."/>
            <person name="Smith M."/>
            <person name="Salamov A."/>
            <person name="Schmutz J."/>
            <person name="Yadav J."/>
            <person name="Grigoriev I.V."/>
            <person name="Nuss D."/>
        </authorList>
    </citation>
    <scope>NUCLEOTIDE SEQUENCE</scope>
    <source>
        <strain evidence="5">EP155</strain>
    </source>
</reference>
<comment type="caution">
    <text evidence="5">The sequence shown here is derived from an EMBL/GenBank/DDBJ whole genome shotgun (WGS) entry which is preliminary data.</text>
</comment>
<feature type="domain" description="SMP-30/Gluconolactonase/LRE-like region" evidence="4">
    <location>
        <begin position="23"/>
        <end position="277"/>
    </location>
</feature>
<comment type="cofactor">
    <cofactor evidence="3">
        <name>Zn(2+)</name>
        <dbReference type="ChEBI" id="CHEBI:29105"/>
    </cofactor>
    <text evidence="3">Binds 1 divalent metal cation per subunit.</text>
</comment>
<dbReference type="GeneID" id="63838232"/>
<keyword evidence="3" id="KW-0479">Metal-binding</keyword>
<dbReference type="Gene3D" id="2.120.10.30">
    <property type="entry name" value="TolB, C-terminal domain"/>
    <property type="match status" value="1"/>
</dbReference>
<feature type="binding site" evidence="3">
    <location>
        <position position="172"/>
    </location>
    <ligand>
        <name>a divalent metal cation</name>
        <dbReference type="ChEBI" id="CHEBI:60240"/>
    </ligand>
</feature>
<evidence type="ECO:0000256" key="3">
    <source>
        <dbReference type="PIRSR" id="PIRSR605511-2"/>
    </source>
</evidence>
<gene>
    <name evidence="5" type="ORF">M406DRAFT_336065</name>
</gene>
<dbReference type="AlphaFoldDB" id="A0A9P4YBM8"/>
<dbReference type="InterPro" id="IPR013658">
    <property type="entry name" value="SGL"/>
</dbReference>
<feature type="binding site" evidence="3">
    <location>
        <position position="221"/>
    </location>
    <ligand>
        <name>a divalent metal cation</name>
        <dbReference type="ChEBI" id="CHEBI:60240"/>
    </ligand>
</feature>
<dbReference type="GO" id="GO:0005509">
    <property type="term" value="F:calcium ion binding"/>
    <property type="evidence" value="ECO:0007669"/>
    <property type="project" value="TreeGrafter"/>
</dbReference>
<feature type="binding site" evidence="3">
    <location>
        <position position="120"/>
    </location>
    <ligand>
        <name>substrate</name>
    </ligand>
</feature>
<dbReference type="Proteomes" id="UP000803844">
    <property type="component" value="Unassembled WGS sequence"/>
</dbReference>
<dbReference type="PRINTS" id="PR01790">
    <property type="entry name" value="SMP30FAMILY"/>
</dbReference>
<dbReference type="GO" id="GO:0004341">
    <property type="term" value="F:gluconolactonase activity"/>
    <property type="evidence" value="ECO:0007669"/>
    <property type="project" value="TreeGrafter"/>
</dbReference>
<dbReference type="PANTHER" id="PTHR10907:SF47">
    <property type="entry name" value="REGUCALCIN"/>
    <property type="match status" value="1"/>
</dbReference>
<dbReference type="InterPro" id="IPR005511">
    <property type="entry name" value="SMP-30"/>
</dbReference>
<feature type="active site" description="Proton donor/acceptor" evidence="2">
    <location>
        <position position="221"/>
    </location>
</feature>
<keyword evidence="6" id="KW-1185">Reference proteome</keyword>
<dbReference type="SUPFAM" id="SSF63829">
    <property type="entry name" value="Calcium-dependent phosphotriesterase"/>
    <property type="match status" value="1"/>
</dbReference>
<accession>A0A9P4YBM8</accession>
<name>A0A9P4YBM8_CRYP1</name>
<evidence type="ECO:0000313" key="6">
    <source>
        <dbReference type="Proteomes" id="UP000803844"/>
    </source>
</evidence>
<keyword evidence="3" id="KW-0862">Zinc</keyword>